<feature type="transmembrane region" description="Helical" evidence="6">
    <location>
        <begin position="92"/>
        <end position="125"/>
    </location>
</feature>
<feature type="transmembrane region" description="Helical" evidence="6">
    <location>
        <begin position="62"/>
        <end position="80"/>
    </location>
</feature>
<comment type="caution">
    <text evidence="7">The sequence shown here is derived from an EMBL/GenBank/DDBJ whole genome shotgun (WGS) entry which is preliminary data.</text>
</comment>
<keyword evidence="2" id="KW-1003">Cell membrane</keyword>
<dbReference type="Pfam" id="PF04172">
    <property type="entry name" value="LrgB"/>
    <property type="match status" value="1"/>
</dbReference>
<sequence length="225" mass="24024">MNEWAIYLGMFLLTIVTYVGSRWLYTKFSHPFTLPILTSTIIIVMFLLLVDIDYRVYQQGNSSLDHLLGAAVVALAYPLYKQLSMLKRFIVPIIVSVTIGAMVGVFSGVLLARVIGIEVMIVGAIAPKSITTPVAMDVAESLGGAAPLAAVFVMIAGISGVVLSSILYKWFRINHPISRGIGMGCASHAIGTAKAFENSELDGAASSIAMTISAILVAIIVTIIF</sequence>
<feature type="transmembrane region" description="Helical" evidence="6">
    <location>
        <begin position="204"/>
        <end position="224"/>
    </location>
</feature>
<evidence type="ECO:0000256" key="3">
    <source>
        <dbReference type="ARBA" id="ARBA00022692"/>
    </source>
</evidence>
<keyword evidence="8" id="KW-1185">Reference proteome</keyword>
<evidence type="ECO:0000256" key="2">
    <source>
        <dbReference type="ARBA" id="ARBA00022475"/>
    </source>
</evidence>
<evidence type="ECO:0000313" key="7">
    <source>
        <dbReference type="EMBL" id="MDV2686393.1"/>
    </source>
</evidence>
<comment type="subcellular location">
    <subcellularLocation>
        <location evidence="1">Cell membrane</location>
        <topology evidence="1">Multi-pass membrane protein</topology>
    </subcellularLocation>
</comment>
<reference evidence="7 8" key="1">
    <citation type="submission" date="2023-10" db="EMBL/GenBank/DDBJ databases">
        <title>Screening of Alkalihalobacillus lindianensis BZ-TG-R113 and Its Alleviation of Salt Stress on Rapeseed Growth.</title>
        <authorList>
            <person name="Zhao B."/>
            <person name="Guo T."/>
        </authorList>
    </citation>
    <scope>NUCLEOTIDE SEQUENCE [LARGE SCALE GENOMIC DNA]</scope>
    <source>
        <strain evidence="7 8">BZ-TG-R113</strain>
    </source>
</reference>
<evidence type="ECO:0000256" key="4">
    <source>
        <dbReference type="ARBA" id="ARBA00022989"/>
    </source>
</evidence>
<evidence type="ECO:0000313" key="8">
    <source>
        <dbReference type="Proteomes" id="UP001287282"/>
    </source>
</evidence>
<keyword evidence="3 6" id="KW-0812">Transmembrane</keyword>
<dbReference type="EMBL" id="JAWJBA010000008">
    <property type="protein sequence ID" value="MDV2686393.1"/>
    <property type="molecule type" value="Genomic_DNA"/>
</dbReference>
<dbReference type="InterPro" id="IPR007300">
    <property type="entry name" value="CidB/LrgB"/>
</dbReference>
<dbReference type="Proteomes" id="UP001287282">
    <property type="component" value="Unassembled WGS sequence"/>
</dbReference>
<evidence type="ECO:0000256" key="1">
    <source>
        <dbReference type="ARBA" id="ARBA00004651"/>
    </source>
</evidence>
<proteinExistence type="predicted"/>
<organism evidence="7 8">
    <name type="scientific">Alkalihalophilus lindianensis</name>
    <dbReference type="NCBI Taxonomy" id="1630542"/>
    <lineage>
        <taxon>Bacteria</taxon>
        <taxon>Bacillati</taxon>
        <taxon>Bacillota</taxon>
        <taxon>Bacilli</taxon>
        <taxon>Bacillales</taxon>
        <taxon>Bacillaceae</taxon>
        <taxon>Alkalihalophilus</taxon>
    </lineage>
</organism>
<keyword evidence="4 6" id="KW-1133">Transmembrane helix</keyword>
<feature type="transmembrane region" description="Helical" evidence="6">
    <location>
        <begin position="145"/>
        <end position="168"/>
    </location>
</feature>
<feature type="transmembrane region" description="Helical" evidence="6">
    <location>
        <begin position="6"/>
        <end position="25"/>
    </location>
</feature>
<dbReference type="PANTHER" id="PTHR30249">
    <property type="entry name" value="PUTATIVE SEROTONIN TRANSPORTER"/>
    <property type="match status" value="1"/>
</dbReference>
<accession>A0ABU3XES1</accession>
<gene>
    <name evidence="7" type="ORF">RYX56_18655</name>
</gene>
<dbReference type="RefSeq" id="WP_317123552.1">
    <property type="nucleotide sequence ID" value="NZ_JAWJBA010000008.1"/>
</dbReference>
<name>A0ABU3XES1_9BACI</name>
<evidence type="ECO:0000256" key="5">
    <source>
        <dbReference type="ARBA" id="ARBA00023136"/>
    </source>
</evidence>
<keyword evidence="5 6" id="KW-0472">Membrane</keyword>
<evidence type="ECO:0000256" key="6">
    <source>
        <dbReference type="SAM" id="Phobius"/>
    </source>
</evidence>
<feature type="transmembrane region" description="Helical" evidence="6">
    <location>
        <begin position="32"/>
        <end position="50"/>
    </location>
</feature>
<protein>
    <submittedName>
        <fullName evidence="7">LrgB family protein</fullName>
    </submittedName>
</protein>
<dbReference type="PANTHER" id="PTHR30249:SF17">
    <property type="entry name" value="HOLIN-LIKE PROTEIN CIDB"/>
    <property type="match status" value="1"/>
</dbReference>